<protein>
    <submittedName>
        <fullName evidence="4">FG-GAP repeat-containing protein</fullName>
    </submittedName>
</protein>
<feature type="compositionally biased region" description="Pro residues" evidence="1">
    <location>
        <begin position="202"/>
        <end position="211"/>
    </location>
</feature>
<dbReference type="Proteomes" id="UP000501240">
    <property type="component" value="Chromosome"/>
</dbReference>
<name>A0A7D4AAE7_ACTVE</name>
<gene>
    <name evidence="4" type="ORF">ACTIVE_7938</name>
</gene>
<evidence type="ECO:0000313" key="5">
    <source>
        <dbReference type="Proteomes" id="UP000501240"/>
    </source>
</evidence>
<dbReference type="EMBL" id="CP053892">
    <property type="protein sequence ID" value="QKG26285.1"/>
    <property type="molecule type" value="Genomic_DNA"/>
</dbReference>
<organism evidence="4 5">
    <name type="scientific">Actinomadura verrucosospora</name>
    <dbReference type="NCBI Taxonomy" id="46165"/>
    <lineage>
        <taxon>Bacteria</taxon>
        <taxon>Bacillati</taxon>
        <taxon>Actinomycetota</taxon>
        <taxon>Actinomycetes</taxon>
        <taxon>Streptosporangiales</taxon>
        <taxon>Thermomonosporaceae</taxon>
        <taxon>Actinomadura</taxon>
    </lineage>
</organism>
<feature type="signal peptide" evidence="2">
    <location>
        <begin position="1"/>
        <end position="23"/>
    </location>
</feature>
<evidence type="ECO:0000256" key="1">
    <source>
        <dbReference type="SAM" id="MobiDB-lite"/>
    </source>
</evidence>
<proteinExistence type="predicted"/>
<dbReference type="AlphaFoldDB" id="A0A7D4AAE7"/>
<feature type="region of interest" description="Disordered" evidence="1">
    <location>
        <begin position="190"/>
        <end position="252"/>
    </location>
</feature>
<accession>A0A7D4AAE7</accession>
<reference evidence="4 5" key="1">
    <citation type="submission" date="2020-05" db="EMBL/GenBank/DDBJ databases">
        <title>Actinomadura verrucosospora NRRL-B18236 (PFL_A860) Genome sequencing and assembly.</title>
        <authorList>
            <person name="Samborskyy M."/>
        </authorList>
    </citation>
    <scope>NUCLEOTIDE SEQUENCE [LARGE SCALE GENOMIC DNA]</scope>
    <source>
        <strain evidence="4 5">NRRL:B18236</strain>
    </source>
</reference>
<dbReference type="InterPro" id="IPR015020">
    <property type="entry name" value="Rv2525c-like_Glyco_Hydro-like"/>
</dbReference>
<dbReference type="Pfam" id="PF08924">
    <property type="entry name" value="Rv2525c_GlyHyd-like"/>
    <property type="match status" value="1"/>
</dbReference>
<dbReference type="Gene3D" id="3.20.20.80">
    <property type="entry name" value="Glycosidases"/>
    <property type="match status" value="1"/>
</dbReference>
<sequence>MRRVVSQTAVVLLSTATGTAAIAGLGALGALDAASTAGSAAHQATTLILGAPKDAGGAAHRGVLAAARPRSVAYGGVRVPVPAGWTVVRLDEHPSACVRYDRHAVYLGRPGPQPDCPARVVGRTEAIHVQPLHDVAASRTVVHGDKLGSFTVRPSVGHETSLALPEAGIGITGVYGTDPAALQRVLRGTRVTAKAHAHGKPPARPPAPAEPAAPQAKPAAPPSGPATYRSAPADPPDPPDRLDHASGKGFDTCTAPSLSTMKAWRSAYRVTNIYIGGAARGCAQPNLTASWVKKVHKMGYRILPTYVGLQPPCGTRPQKFTARNAASQGKRTGKDAVARAKALGIPSDQPIYLDLEAYKSRNPTCKAAVLRFVNAWVKTVKKKHYEPCLYGSASSGVHDVGAAKGIAKPVGIWFANWDGKARVYGDKFLKDSWWPPHRRIKQYRGAHKERHGGVTLNIDTSLADGRAY</sequence>
<evidence type="ECO:0000313" key="4">
    <source>
        <dbReference type="EMBL" id="QKG26285.1"/>
    </source>
</evidence>
<evidence type="ECO:0000256" key="2">
    <source>
        <dbReference type="SAM" id="SignalP"/>
    </source>
</evidence>
<evidence type="ECO:0000259" key="3">
    <source>
        <dbReference type="Pfam" id="PF08924"/>
    </source>
</evidence>
<keyword evidence="2" id="KW-0732">Signal</keyword>
<feature type="chain" id="PRO_5039657071" evidence="2">
    <location>
        <begin position="24"/>
        <end position="468"/>
    </location>
</feature>
<feature type="domain" description="Rv2525c-like glycoside hydrolase-like" evidence="3">
    <location>
        <begin position="263"/>
        <end position="461"/>
    </location>
</feature>
<dbReference type="SUPFAM" id="SSF51445">
    <property type="entry name" value="(Trans)glycosidases"/>
    <property type="match status" value="1"/>
</dbReference>
<keyword evidence="5" id="KW-1185">Reference proteome</keyword>
<dbReference type="RefSeq" id="WP_173099749.1">
    <property type="nucleotide sequence ID" value="NZ_CP053892.1"/>
</dbReference>
<dbReference type="InterPro" id="IPR017853">
    <property type="entry name" value="GH"/>
</dbReference>